<reference evidence="2 3" key="1">
    <citation type="submission" date="2016-07" db="EMBL/GenBank/DDBJ databases">
        <title>Draft genome sequence of Methyloligella halotolerans C2T (VKM B-2706T=CCUG 61687T=DSM 25045T), a halotolerant polyhydroxybutyrate accumulating methylotroph.</title>
        <authorList>
            <person name="Vasilenko O.V."/>
            <person name="Doronina N.V."/>
            <person name="Poroshina M.N."/>
            <person name="Tarlachkov S.V."/>
            <person name="Trotsenko Y.A."/>
        </authorList>
    </citation>
    <scope>NUCLEOTIDE SEQUENCE [LARGE SCALE GENOMIC DNA]</scope>
    <source>
        <strain evidence="2 3">VKM B-2706</strain>
    </source>
</reference>
<dbReference type="Proteomes" id="UP000095087">
    <property type="component" value="Unassembled WGS sequence"/>
</dbReference>
<evidence type="ECO:0000313" key="3">
    <source>
        <dbReference type="Proteomes" id="UP000095087"/>
    </source>
</evidence>
<protein>
    <submittedName>
        <fullName evidence="2">Uncharacterized protein</fullName>
    </submittedName>
</protein>
<keyword evidence="1" id="KW-1133">Transmembrane helix</keyword>
<keyword evidence="3" id="KW-1185">Reference proteome</keyword>
<evidence type="ECO:0000256" key="1">
    <source>
        <dbReference type="SAM" id="Phobius"/>
    </source>
</evidence>
<proteinExistence type="predicted"/>
<name>A0A1E2RV35_9HYPH</name>
<sequence length="58" mass="6370">MNFRTSAPRRETFLVSVVIAILVIIGQIVPLPFFTPYALGLLLIAYLILLAGVLLDNV</sequence>
<feature type="transmembrane region" description="Helical" evidence="1">
    <location>
        <begin position="37"/>
        <end position="55"/>
    </location>
</feature>
<feature type="transmembrane region" description="Helical" evidence="1">
    <location>
        <begin position="12"/>
        <end position="31"/>
    </location>
</feature>
<comment type="caution">
    <text evidence="2">The sequence shown here is derived from an EMBL/GenBank/DDBJ whole genome shotgun (WGS) entry which is preliminary data.</text>
</comment>
<gene>
    <name evidence="2" type="ORF">A7A08_02960</name>
</gene>
<keyword evidence="1" id="KW-0472">Membrane</keyword>
<dbReference type="EMBL" id="MASI01000010">
    <property type="protein sequence ID" value="ODA66107.1"/>
    <property type="molecule type" value="Genomic_DNA"/>
</dbReference>
<evidence type="ECO:0000313" key="2">
    <source>
        <dbReference type="EMBL" id="ODA66107.1"/>
    </source>
</evidence>
<dbReference type="AlphaFoldDB" id="A0A1E2RV35"/>
<keyword evidence="1" id="KW-0812">Transmembrane</keyword>
<dbReference type="RefSeq" id="WP_169823015.1">
    <property type="nucleotide sequence ID" value="NZ_MASI01000010.1"/>
</dbReference>
<organism evidence="2 3">
    <name type="scientific">Methyloligella halotolerans</name>
    <dbReference type="NCBI Taxonomy" id="1177755"/>
    <lineage>
        <taxon>Bacteria</taxon>
        <taxon>Pseudomonadati</taxon>
        <taxon>Pseudomonadota</taxon>
        <taxon>Alphaproteobacteria</taxon>
        <taxon>Hyphomicrobiales</taxon>
        <taxon>Hyphomicrobiaceae</taxon>
        <taxon>Methyloligella</taxon>
    </lineage>
</organism>
<accession>A0A1E2RV35</accession>